<dbReference type="SUPFAM" id="SSF53335">
    <property type="entry name" value="S-adenosyl-L-methionine-dependent methyltransferases"/>
    <property type="match status" value="1"/>
</dbReference>
<feature type="compositionally biased region" description="Basic and acidic residues" evidence="1">
    <location>
        <begin position="197"/>
        <end position="207"/>
    </location>
</feature>
<dbReference type="OrthoDB" id="441433at2759"/>
<sequence length="786" mass="84766">MSSSRIVAFAGTEWHLTYEDIREVLRPFLVNFRAQEQCRGLVGVQCQIVDLGCGTSTLGAAGVVRHSHDGSPSVRAAASEREARPARRCLPLAWTGAAELSEEEEAEDPVPMRSKKPMSEAWEARPFSRDSTASTLSAGRYRDEFGAWRPQTCSSQPSLPSTASASSSSARPSRSTYSRSDSFRSSATGSSHKRHEASKSSCRDKHVQPGAGTRELALNDVKLEDARQRASKSLEALQAKLRASRMPEMSKSQAPAPIDEDQPGQVQEAFESAIQIRPAWSERQRGAYGERDEGTASTALRSWIWTRACTTGSLTQAGRSFSGVFLSLPPLLSGGPEAGVELGLRMKEARVELYRSAASCRLPGGWVGLLLKVRITEKPPSQDVSESLVESLKVRIGVGPLGPEVLDILLSVIGHSTLRIHTSGAYRGELHGGRLSERTGMQKPFLTNVVMHTPTSQALAALRGIATLVIDKVQMLKAAASLLRTDGTEYSEPWQATVDGRGASVRVRGEVRLVSLLGAFSSRIVRLEDSVANAEDLELRAEVGVLHVGRELEPADVLQPKKAYLLQGEPMVLFNNPALSQAIMVEQEVEKNRSGEDCTGCIVWPSAHSMCAHLCAHPELVRGKRVVELGAGTGLVGLVCSALGAAEVVLTDLSQGLPLLQRNVQLNVGALGGAATRVAELRWGQQASIQVAPEGCDVVIGCEVIYQHDDETASALVATMRHLAGKDGSCLMAYEFRDGLVQDAVFFDAVNEVFEVSAQSLAPYGFGLSVEDSDDRLLYTYWAKVS</sequence>
<protein>
    <submittedName>
        <fullName evidence="2">Eef1akmt3 protein</fullName>
    </submittedName>
</protein>
<dbReference type="EMBL" id="CAJNIZ010045678">
    <property type="protein sequence ID" value="CAE7726875.1"/>
    <property type="molecule type" value="Genomic_DNA"/>
</dbReference>
<proteinExistence type="predicted"/>
<dbReference type="InterPro" id="IPR019410">
    <property type="entry name" value="Methyltransf_16"/>
</dbReference>
<evidence type="ECO:0000256" key="1">
    <source>
        <dbReference type="SAM" id="MobiDB-lite"/>
    </source>
</evidence>
<accession>A0A812XG65</accession>
<dbReference type="Pfam" id="PF10294">
    <property type="entry name" value="Methyltransf_16"/>
    <property type="match status" value="1"/>
</dbReference>
<gene>
    <name evidence="2" type="primary">eef1akmt3</name>
    <name evidence="2" type="ORF">SPIL2461_LOCUS20808</name>
</gene>
<dbReference type="AlphaFoldDB" id="A0A812XG65"/>
<feature type="region of interest" description="Disordered" evidence="1">
    <location>
        <begin position="148"/>
        <end position="220"/>
    </location>
</feature>
<keyword evidence="3" id="KW-1185">Reference proteome</keyword>
<evidence type="ECO:0000313" key="3">
    <source>
        <dbReference type="Proteomes" id="UP000649617"/>
    </source>
</evidence>
<organism evidence="2 3">
    <name type="scientific">Symbiodinium pilosum</name>
    <name type="common">Dinoflagellate</name>
    <dbReference type="NCBI Taxonomy" id="2952"/>
    <lineage>
        <taxon>Eukaryota</taxon>
        <taxon>Sar</taxon>
        <taxon>Alveolata</taxon>
        <taxon>Dinophyceae</taxon>
        <taxon>Suessiales</taxon>
        <taxon>Symbiodiniaceae</taxon>
        <taxon>Symbiodinium</taxon>
    </lineage>
</organism>
<feature type="region of interest" description="Disordered" evidence="1">
    <location>
        <begin position="100"/>
        <end position="135"/>
    </location>
</feature>
<evidence type="ECO:0000313" key="2">
    <source>
        <dbReference type="EMBL" id="CAE7726875.1"/>
    </source>
</evidence>
<dbReference type="Proteomes" id="UP000649617">
    <property type="component" value="Unassembled WGS sequence"/>
</dbReference>
<feature type="compositionally biased region" description="Low complexity" evidence="1">
    <location>
        <begin position="154"/>
        <end position="190"/>
    </location>
</feature>
<feature type="region of interest" description="Disordered" evidence="1">
    <location>
        <begin position="242"/>
        <end position="264"/>
    </location>
</feature>
<dbReference type="InterPro" id="IPR029063">
    <property type="entry name" value="SAM-dependent_MTases_sf"/>
</dbReference>
<reference evidence="2" key="1">
    <citation type="submission" date="2021-02" db="EMBL/GenBank/DDBJ databases">
        <authorList>
            <person name="Dougan E. K."/>
            <person name="Rhodes N."/>
            <person name="Thang M."/>
            <person name="Chan C."/>
        </authorList>
    </citation>
    <scope>NUCLEOTIDE SEQUENCE</scope>
</reference>
<dbReference type="Gene3D" id="3.40.50.150">
    <property type="entry name" value="Vaccinia Virus protein VP39"/>
    <property type="match status" value="1"/>
</dbReference>
<dbReference type="PANTHER" id="PTHR14614">
    <property type="entry name" value="HEPATOCELLULAR CARCINOMA-ASSOCIATED ANTIGEN"/>
    <property type="match status" value="1"/>
</dbReference>
<name>A0A812XG65_SYMPI</name>
<comment type="caution">
    <text evidence="2">The sequence shown here is derived from an EMBL/GenBank/DDBJ whole genome shotgun (WGS) entry which is preliminary data.</text>
</comment>